<accession>A0A5C3KMZ4</accession>
<evidence type="ECO:0000313" key="3">
    <source>
        <dbReference type="Proteomes" id="UP000307440"/>
    </source>
</evidence>
<reference evidence="2 3" key="1">
    <citation type="journal article" date="2019" name="Nat. Ecol. Evol.">
        <title>Megaphylogeny resolves global patterns of mushroom evolution.</title>
        <authorList>
            <person name="Varga T."/>
            <person name="Krizsan K."/>
            <person name="Foldi C."/>
            <person name="Dima B."/>
            <person name="Sanchez-Garcia M."/>
            <person name="Sanchez-Ramirez S."/>
            <person name="Szollosi G.J."/>
            <person name="Szarkandi J.G."/>
            <person name="Papp V."/>
            <person name="Albert L."/>
            <person name="Andreopoulos W."/>
            <person name="Angelini C."/>
            <person name="Antonin V."/>
            <person name="Barry K.W."/>
            <person name="Bougher N.L."/>
            <person name="Buchanan P."/>
            <person name="Buyck B."/>
            <person name="Bense V."/>
            <person name="Catcheside P."/>
            <person name="Chovatia M."/>
            <person name="Cooper J."/>
            <person name="Damon W."/>
            <person name="Desjardin D."/>
            <person name="Finy P."/>
            <person name="Geml J."/>
            <person name="Haridas S."/>
            <person name="Hughes K."/>
            <person name="Justo A."/>
            <person name="Karasinski D."/>
            <person name="Kautmanova I."/>
            <person name="Kiss B."/>
            <person name="Kocsube S."/>
            <person name="Kotiranta H."/>
            <person name="LaButti K.M."/>
            <person name="Lechner B.E."/>
            <person name="Liimatainen K."/>
            <person name="Lipzen A."/>
            <person name="Lukacs Z."/>
            <person name="Mihaltcheva S."/>
            <person name="Morgado L.N."/>
            <person name="Niskanen T."/>
            <person name="Noordeloos M.E."/>
            <person name="Ohm R.A."/>
            <person name="Ortiz-Santana B."/>
            <person name="Ovrebo C."/>
            <person name="Racz N."/>
            <person name="Riley R."/>
            <person name="Savchenko A."/>
            <person name="Shiryaev A."/>
            <person name="Soop K."/>
            <person name="Spirin V."/>
            <person name="Szebenyi C."/>
            <person name="Tomsovsky M."/>
            <person name="Tulloss R.E."/>
            <person name="Uehling J."/>
            <person name="Grigoriev I.V."/>
            <person name="Vagvolgyi C."/>
            <person name="Papp T."/>
            <person name="Martin F.M."/>
            <person name="Miettinen O."/>
            <person name="Hibbett D.S."/>
            <person name="Nagy L.G."/>
        </authorList>
    </citation>
    <scope>NUCLEOTIDE SEQUENCE [LARGE SCALE GENOMIC DNA]</scope>
    <source>
        <strain evidence="2 3">CBS 121175</strain>
    </source>
</reference>
<name>A0A5C3KMZ4_COPMA</name>
<gene>
    <name evidence="2" type="ORF">FA15DRAFT_81326</name>
</gene>
<keyword evidence="1" id="KW-0472">Membrane</keyword>
<keyword evidence="3" id="KW-1185">Reference proteome</keyword>
<sequence>MYTLRIAWTIVLVLSSAILVTLTHITLRSESRPRGRGFLILAPRCVSEWLPADQSRVCEVRSVSEWPRS</sequence>
<proteinExistence type="predicted"/>
<keyword evidence="1" id="KW-1133">Transmembrane helix</keyword>
<dbReference type="Proteomes" id="UP000307440">
    <property type="component" value="Unassembled WGS sequence"/>
</dbReference>
<keyword evidence="1" id="KW-0812">Transmembrane</keyword>
<dbReference type="AlphaFoldDB" id="A0A5C3KMZ4"/>
<evidence type="ECO:0000256" key="1">
    <source>
        <dbReference type="SAM" id="Phobius"/>
    </source>
</evidence>
<protein>
    <submittedName>
        <fullName evidence="2">Uncharacterized protein</fullName>
    </submittedName>
</protein>
<evidence type="ECO:0000313" key="2">
    <source>
        <dbReference type="EMBL" id="TFK21405.1"/>
    </source>
</evidence>
<organism evidence="2 3">
    <name type="scientific">Coprinopsis marcescibilis</name>
    <name type="common">Agaric fungus</name>
    <name type="synonym">Psathyrella marcescibilis</name>
    <dbReference type="NCBI Taxonomy" id="230819"/>
    <lineage>
        <taxon>Eukaryota</taxon>
        <taxon>Fungi</taxon>
        <taxon>Dikarya</taxon>
        <taxon>Basidiomycota</taxon>
        <taxon>Agaricomycotina</taxon>
        <taxon>Agaricomycetes</taxon>
        <taxon>Agaricomycetidae</taxon>
        <taxon>Agaricales</taxon>
        <taxon>Agaricineae</taxon>
        <taxon>Psathyrellaceae</taxon>
        <taxon>Coprinopsis</taxon>
    </lineage>
</organism>
<feature type="transmembrane region" description="Helical" evidence="1">
    <location>
        <begin position="6"/>
        <end position="27"/>
    </location>
</feature>
<dbReference type="EMBL" id="ML210269">
    <property type="protein sequence ID" value="TFK21405.1"/>
    <property type="molecule type" value="Genomic_DNA"/>
</dbReference>